<keyword evidence="10" id="KW-0407">Ion channel</keyword>
<dbReference type="GO" id="GO:0005267">
    <property type="term" value="F:potassium channel activity"/>
    <property type="evidence" value="ECO:0007669"/>
    <property type="project" value="UniProtKB-KW"/>
</dbReference>
<dbReference type="GeneTree" id="ENSGT00940000161817"/>
<keyword evidence="6" id="KW-0630">Potassium</keyword>
<reference evidence="12" key="1">
    <citation type="submission" date="2009-12" db="EMBL/GenBank/DDBJ databases">
        <title>The Genome Sequence of Anolis carolinensis (Green Anole Lizard).</title>
        <authorList>
            <consortium name="The Genome Sequencing Platform"/>
            <person name="Di Palma F."/>
            <person name="Alfoldi J."/>
            <person name="Heiman D."/>
            <person name="Young S."/>
            <person name="Grabherr M."/>
            <person name="Johnson J."/>
            <person name="Lander E.S."/>
            <person name="Lindblad-Toh K."/>
        </authorList>
    </citation>
    <scope>NUCLEOTIDE SEQUENCE [LARGE SCALE GENOMIC DNA]</scope>
    <source>
        <strain evidence="12">JBL SC #1</strain>
    </source>
</reference>
<keyword evidence="5" id="KW-0631">Potassium channel</keyword>
<evidence type="ECO:0000256" key="2">
    <source>
        <dbReference type="ARBA" id="ARBA00022448"/>
    </source>
</evidence>
<evidence type="ECO:0000256" key="7">
    <source>
        <dbReference type="ARBA" id="ARBA00022989"/>
    </source>
</evidence>
<feature type="domain" description="Calcium-activated potassium channel BK alpha subunit" evidence="11">
    <location>
        <begin position="33"/>
        <end position="79"/>
    </location>
</feature>
<sequence length="167" mass="19324">FFPFLSFPFLRKIREITGLYLPKLPNWDWKKGDSVICFAELKLGLIAQSCLIPGLTSLLTSLFIREEKWCKYDTLKLEIVKLFSHYTKKRWELCSYLQPLFISKMDNLFIVILILFDNSILINPASSTKIDGNTMGFFVAKSNIVFCGNQLCGNLAQKEKIFLHTKQ</sequence>
<keyword evidence="4" id="KW-0812">Transmembrane</keyword>
<evidence type="ECO:0000256" key="1">
    <source>
        <dbReference type="ARBA" id="ARBA00004141"/>
    </source>
</evidence>
<keyword evidence="2" id="KW-0813">Transport</keyword>
<reference evidence="12" key="3">
    <citation type="submission" date="2025-09" db="UniProtKB">
        <authorList>
            <consortium name="Ensembl"/>
        </authorList>
    </citation>
    <scope>IDENTIFICATION</scope>
</reference>
<evidence type="ECO:0000256" key="6">
    <source>
        <dbReference type="ARBA" id="ARBA00022958"/>
    </source>
</evidence>
<evidence type="ECO:0000313" key="12">
    <source>
        <dbReference type="Ensembl" id="ENSACAP00000034180.1"/>
    </source>
</evidence>
<dbReference type="InParanoid" id="A0A803TG40"/>
<dbReference type="InterPro" id="IPR003929">
    <property type="entry name" value="K_chnl_BK_asu"/>
</dbReference>
<dbReference type="PANTHER" id="PTHR10027">
    <property type="entry name" value="CALCIUM-ACTIVATED POTASSIUM CHANNEL ALPHA CHAIN"/>
    <property type="match status" value="1"/>
</dbReference>
<evidence type="ECO:0000313" key="13">
    <source>
        <dbReference type="Proteomes" id="UP000001646"/>
    </source>
</evidence>
<evidence type="ECO:0000256" key="4">
    <source>
        <dbReference type="ARBA" id="ARBA00022692"/>
    </source>
</evidence>
<evidence type="ECO:0000259" key="11">
    <source>
        <dbReference type="Pfam" id="PF03493"/>
    </source>
</evidence>
<evidence type="ECO:0000256" key="3">
    <source>
        <dbReference type="ARBA" id="ARBA00022538"/>
    </source>
</evidence>
<proteinExistence type="predicted"/>
<dbReference type="Pfam" id="PF03493">
    <property type="entry name" value="BK_channel_a"/>
    <property type="match status" value="1"/>
</dbReference>
<name>A0A803TG40_ANOCA</name>
<reference evidence="12" key="2">
    <citation type="submission" date="2025-08" db="UniProtKB">
        <authorList>
            <consortium name="Ensembl"/>
        </authorList>
    </citation>
    <scope>IDENTIFICATION</scope>
</reference>
<evidence type="ECO:0000256" key="5">
    <source>
        <dbReference type="ARBA" id="ARBA00022826"/>
    </source>
</evidence>
<keyword evidence="7" id="KW-1133">Transmembrane helix</keyword>
<dbReference type="AlphaFoldDB" id="A0A803TG40"/>
<evidence type="ECO:0000256" key="10">
    <source>
        <dbReference type="ARBA" id="ARBA00023303"/>
    </source>
</evidence>
<dbReference type="Proteomes" id="UP000001646">
    <property type="component" value="Unplaced"/>
</dbReference>
<dbReference type="PANTHER" id="PTHR10027:SF23">
    <property type="entry name" value="POTASSIUM CHANNEL SUBFAMILY U MEMBER 1"/>
    <property type="match status" value="1"/>
</dbReference>
<organism evidence="12 13">
    <name type="scientific">Anolis carolinensis</name>
    <name type="common">Green anole</name>
    <name type="synonym">American chameleon</name>
    <dbReference type="NCBI Taxonomy" id="28377"/>
    <lineage>
        <taxon>Eukaryota</taxon>
        <taxon>Metazoa</taxon>
        <taxon>Chordata</taxon>
        <taxon>Craniata</taxon>
        <taxon>Vertebrata</taxon>
        <taxon>Euteleostomi</taxon>
        <taxon>Lepidosauria</taxon>
        <taxon>Squamata</taxon>
        <taxon>Bifurcata</taxon>
        <taxon>Unidentata</taxon>
        <taxon>Episquamata</taxon>
        <taxon>Toxicofera</taxon>
        <taxon>Iguania</taxon>
        <taxon>Dactyloidae</taxon>
        <taxon>Anolis</taxon>
    </lineage>
</organism>
<evidence type="ECO:0000256" key="9">
    <source>
        <dbReference type="ARBA" id="ARBA00023136"/>
    </source>
</evidence>
<dbReference type="Ensembl" id="ENSACAT00000058655.1">
    <property type="protein sequence ID" value="ENSACAP00000034180.1"/>
    <property type="gene ID" value="ENSACAG00000045368.1"/>
</dbReference>
<protein>
    <recommendedName>
        <fullName evidence="11">Calcium-activated potassium channel BK alpha subunit domain-containing protein</fullName>
    </recommendedName>
</protein>
<keyword evidence="8" id="KW-0406">Ion transport</keyword>
<keyword evidence="9" id="KW-0472">Membrane</keyword>
<dbReference type="InterPro" id="IPR047871">
    <property type="entry name" value="K_chnl_Slo-like"/>
</dbReference>
<dbReference type="GO" id="GO:0016020">
    <property type="term" value="C:membrane"/>
    <property type="evidence" value="ECO:0007669"/>
    <property type="project" value="UniProtKB-SubCell"/>
</dbReference>
<keyword evidence="3" id="KW-0633">Potassium transport</keyword>
<accession>A0A803TG40</accession>
<evidence type="ECO:0000256" key="8">
    <source>
        <dbReference type="ARBA" id="ARBA00023065"/>
    </source>
</evidence>
<keyword evidence="13" id="KW-1185">Reference proteome</keyword>
<comment type="subcellular location">
    <subcellularLocation>
        <location evidence="1">Membrane</location>
        <topology evidence="1">Multi-pass membrane protein</topology>
    </subcellularLocation>
</comment>